<dbReference type="PANTHER" id="PTHR10587">
    <property type="entry name" value="GLYCOSYL TRANSFERASE-RELATED"/>
    <property type="match status" value="1"/>
</dbReference>
<dbReference type="GO" id="GO:0005975">
    <property type="term" value="P:carbohydrate metabolic process"/>
    <property type="evidence" value="ECO:0007669"/>
    <property type="project" value="InterPro"/>
</dbReference>
<protein>
    <recommendedName>
        <fullName evidence="3">NodB homology domain-containing protein</fullName>
    </recommendedName>
</protein>
<dbReference type="Proteomes" id="UP000554837">
    <property type="component" value="Unassembled WGS sequence"/>
</dbReference>
<reference evidence="4 5" key="1">
    <citation type="submission" date="2020-08" db="EMBL/GenBank/DDBJ databases">
        <title>Genomic Encyclopedia of Type Strains, Phase IV (KMG-IV): sequencing the most valuable type-strain genomes for metagenomic binning, comparative biology and taxonomic classification.</title>
        <authorList>
            <person name="Goeker M."/>
        </authorList>
    </citation>
    <scope>NUCLEOTIDE SEQUENCE [LARGE SCALE GENOMIC DNA]</scope>
    <source>
        <strain evidence="4 5">DSM 23958</strain>
    </source>
</reference>
<evidence type="ECO:0000313" key="5">
    <source>
        <dbReference type="Proteomes" id="UP000554837"/>
    </source>
</evidence>
<proteinExistence type="predicted"/>
<evidence type="ECO:0000256" key="1">
    <source>
        <dbReference type="ARBA" id="ARBA00022723"/>
    </source>
</evidence>
<evidence type="ECO:0000259" key="3">
    <source>
        <dbReference type="Pfam" id="PF01522"/>
    </source>
</evidence>
<dbReference type="SUPFAM" id="SSF88713">
    <property type="entry name" value="Glycoside hydrolase/deacetylase"/>
    <property type="match status" value="1"/>
</dbReference>
<name>A0A840S7R1_9BURK</name>
<comment type="caution">
    <text evidence="4">The sequence shown here is derived from an EMBL/GenBank/DDBJ whole genome shotgun (WGS) entry which is preliminary data.</text>
</comment>
<dbReference type="GO" id="GO:0016810">
    <property type="term" value="F:hydrolase activity, acting on carbon-nitrogen (but not peptide) bonds"/>
    <property type="evidence" value="ECO:0007669"/>
    <property type="project" value="InterPro"/>
</dbReference>
<dbReference type="InterPro" id="IPR050248">
    <property type="entry name" value="Polysacc_deacetylase_ArnD"/>
</dbReference>
<dbReference type="InterPro" id="IPR002509">
    <property type="entry name" value="NODB_dom"/>
</dbReference>
<accession>A0A840S7R1</accession>
<keyword evidence="2" id="KW-0378">Hydrolase</keyword>
<dbReference type="AlphaFoldDB" id="A0A840S7R1"/>
<dbReference type="PANTHER" id="PTHR10587:SF133">
    <property type="entry name" value="CHITIN DEACETYLASE 1-RELATED"/>
    <property type="match status" value="1"/>
</dbReference>
<dbReference type="Gene3D" id="3.20.20.370">
    <property type="entry name" value="Glycoside hydrolase/deacetylase"/>
    <property type="match status" value="1"/>
</dbReference>
<dbReference type="Pfam" id="PF01522">
    <property type="entry name" value="Polysacc_deac_1"/>
    <property type="match status" value="1"/>
</dbReference>
<evidence type="ECO:0000256" key="2">
    <source>
        <dbReference type="ARBA" id="ARBA00022801"/>
    </source>
</evidence>
<sequence>MSATPRLSPAERNQALLRALAQHDVTAALFVTCGNGADRPEGLELVRAWSAAGHAIGNHTMSHPDLHAKRVSLAQYQQEILDCQRILAPLPGVQPWFRFTYLREGNTPEKRDGMRAFLKEQGLRNAYVTLDSSDWRLNELLERRLASEPQADLAPIKAAYLAHLSQRAQAYRALALELEGREVKQMLLLHHNLINALWLGDVIAQFKAQGWRIESPQQVFDDPIYARQPERAAPGQSLLLSIARSQGRGRLPGWERLVDDGEFEIEQLKAQGIQ</sequence>
<dbReference type="InterPro" id="IPR011330">
    <property type="entry name" value="Glyco_hydro/deAcase_b/a-brl"/>
</dbReference>
<evidence type="ECO:0000313" key="4">
    <source>
        <dbReference type="EMBL" id="MBB5205056.1"/>
    </source>
</evidence>
<keyword evidence="1" id="KW-0479">Metal-binding</keyword>
<organism evidence="4 5">
    <name type="scientific">Inhella inkyongensis</name>
    <dbReference type="NCBI Taxonomy" id="392593"/>
    <lineage>
        <taxon>Bacteria</taxon>
        <taxon>Pseudomonadati</taxon>
        <taxon>Pseudomonadota</taxon>
        <taxon>Betaproteobacteria</taxon>
        <taxon>Burkholderiales</taxon>
        <taxon>Sphaerotilaceae</taxon>
        <taxon>Inhella</taxon>
    </lineage>
</organism>
<keyword evidence="5" id="KW-1185">Reference proteome</keyword>
<feature type="domain" description="NodB homology" evidence="3">
    <location>
        <begin position="9"/>
        <end position="103"/>
    </location>
</feature>
<dbReference type="GO" id="GO:0046872">
    <property type="term" value="F:metal ion binding"/>
    <property type="evidence" value="ECO:0007669"/>
    <property type="project" value="UniProtKB-KW"/>
</dbReference>
<dbReference type="EMBL" id="JACHHO010000003">
    <property type="protein sequence ID" value="MBB5205056.1"/>
    <property type="molecule type" value="Genomic_DNA"/>
</dbReference>
<gene>
    <name evidence="4" type="ORF">HNQ51_002375</name>
</gene>
<dbReference type="GO" id="GO:0016020">
    <property type="term" value="C:membrane"/>
    <property type="evidence" value="ECO:0007669"/>
    <property type="project" value="TreeGrafter"/>
</dbReference>